<sequence>MTKLNFLLAATVACAASVNVYAKTSDQASLDSAVRRLHAAMIAANGAELKALTTSTLSYGHSNASVQNQQVYIDTITSGKTHYKRIDLTEPSVTLAGDNAIVRDHFSTTVESDGQQTDVELDQLMVWKKGGNGWKLLARQGFKH</sequence>
<protein>
    <recommendedName>
        <fullName evidence="2">DUF4440 domain-containing protein</fullName>
    </recommendedName>
</protein>
<feature type="chain" id="PRO_5011269864" description="DUF4440 domain-containing protein" evidence="1">
    <location>
        <begin position="23"/>
        <end position="144"/>
    </location>
</feature>
<organism evidence="3 4">
    <name type="scientific">Caballeronia sordidicola</name>
    <name type="common">Burkholderia sordidicola</name>
    <dbReference type="NCBI Taxonomy" id="196367"/>
    <lineage>
        <taxon>Bacteria</taxon>
        <taxon>Pseudomonadati</taxon>
        <taxon>Pseudomonadota</taxon>
        <taxon>Betaproteobacteria</taxon>
        <taxon>Burkholderiales</taxon>
        <taxon>Burkholderiaceae</taxon>
        <taxon>Caballeronia</taxon>
    </lineage>
</organism>
<feature type="signal peptide" evidence="1">
    <location>
        <begin position="1"/>
        <end position="22"/>
    </location>
</feature>
<dbReference type="InterPro" id="IPR032710">
    <property type="entry name" value="NTF2-like_dom_sf"/>
</dbReference>
<evidence type="ECO:0000313" key="3">
    <source>
        <dbReference type="EMBL" id="OTP68905.1"/>
    </source>
</evidence>
<dbReference type="Proteomes" id="UP000194546">
    <property type="component" value="Unassembled WGS sequence"/>
</dbReference>
<comment type="caution">
    <text evidence="3">The sequence shown here is derived from an EMBL/GenBank/DDBJ whole genome shotgun (WGS) entry which is preliminary data.</text>
</comment>
<accession>A0A242MC94</accession>
<feature type="domain" description="DUF4440" evidence="2">
    <location>
        <begin position="32"/>
        <end position="136"/>
    </location>
</feature>
<gene>
    <name evidence="3" type="ORF">PAMC26510_28665</name>
</gene>
<proteinExistence type="predicted"/>
<evidence type="ECO:0000259" key="2">
    <source>
        <dbReference type="Pfam" id="PF14534"/>
    </source>
</evidence>
<evidence type="ECO:0000256" key="1">
    <source>
        <dbReference type="SAM" id="SignalP"/>
    </source>
</evidence>
<dbReference type="EMBL" id="NBTY01000161">
    <property type="protein sequence ID" value="OTP68905.1"/>
    <property type="molecule type" value="Genomic_DNA"/>
</dbReference>
<dbReference type="Pfam" id="PF14534">
    <property type="entry name" value="DUF4440"/>
    <property type="match status" value="1"/>
</dbReference>
<dbReference type="RefSeq" id="WP_061999557.1">
    <property type="nucleotide sequence ID" value="NZ_MSRG01000074.1"/>
</dbReference>
<name>A0A242MC94_CABSO</name>
<dbReference type="Gene3D" id="3.10.450.50">
    <property type="match status" value="1"/>
</dbReference>
<reference evidence="3 4" key="1">
    <citation type="submission" date="2017-03" db="EMBL/GenBank/DDBJ databases">
        <title>Genome analysis of strain PAMC 26510.</title>
        <authorList>
            <person name="Oh H.-M."/>
            <person name="Yang J.-A."/>
        </authorList>
    </citation>
    <scope>NUCLEOTIDE SEQUENCE [LARGE SCALE GENOMIC DNA]</scope>
    <source>
        <strain evidence="3 4">PAMC 26510</strain>
    </source>
</reference>
<keyword evidence="1" id="KW-0732">Signal</keyword>
<dbReference type="SUPFAM" id="SSF54427">
    <property type="entry name" value="NTF2-like"/>
    <property type="match status" value="1"/>
</dbReference>
<dbReference type="InterPro" id="IPR027843">
    <property type="entry name" value="DUF4440"/>
</dbReference>
<evidence type="ECO:0000313" key="4">
    <source>
        <dbReference type="Proteomes" id="UP000194546"/>
    </source>
</evidence>
<dbReference type="AlphaFoldDB" id="A0A242MC94"/>